<protein>
    <submittedName>
        <fullName evidence="2">ATP-binding protein</fullName>
    </submittedName>
</protein>
<dbReference type="InterPro" id="IPR027417">
    <property type="entry name" value="P-loop_NTPase"/>
</dbReference>
<dbReference type="RefSeq" id="WP_283824002.1">
    <property type="nucleotide sequence ID" value="NZ_JASDAY010000046.1"/>
</dbReference>
<evidence type="ECO:0000313" key="3">
    <source>
        <dbReference type="Proteomes" id="UP001224428"/>
    </source>
</evidence>
<organism evidence="2 3">
    <name type="scientific">Mycoplasma phocimorsus</name>
    <dbReference type="NCBI Taxonomy" id="3045839"/>
    <lineage>
        <taxon>Bacteria</taxon>
        <taxon>Bacillati</taxon>
        <taxon>Mycoplasmatota</taxon>
        <taxon>Mollicutes</taxon>
        <taxon>Mycoplasmataceae</taxon>
        <taxon>Mycoplasma</taxon>
    </lineage>
</organism>
<accession>A0AAJ1PST9</accession>
<dbReference type="Gene3D" id="3.40.50.300">
    <property type="entry name" value="P-loop containing nucleotide triphosphate hydrolases"/>
    <property type="match status" value="1"/>
</dbReference>
<dbReference type="Proteomes" id="UP001224428">
    <property type="component" value="Unassembled WGS sequence"/>
</dbReference>
<dbReference type="AlphaFoldDB" id="A0AAJ1PST9"/>
<keyword evidence="3" id="KW-1185">Reference proteome</keyword>
<proteinExistence type="predicted"/>
<dbReference type="InterPro" id="IPR002611">
    <property type="entry name" value="IstB_ATP-bd"/>
</dbReference>
<dbReference type="GO" id="GO:0005524">
    <property type="term" value="F:ATP binding"/>
    <property type="evidence" value="ECO:0007669"/>
    <property type="project" value="UniProtKB-KW"/>
</dbReference>
<dbReference type="Pfam" id="PF01695">
    <property type="entry name" value="IstB_IS21"/>
    <property type="match status" value="1"/>
</dbReference>
<evidence type="ECO:0000313" key="2">
    <source>
        <dbReference type="EMBL" id="MDJ1645896.1"/>
    </source>
</evidence>
<dbReference type="SUPFAM" id="SSF52540">
    <property type="entry name" value="P-loop containing nucleoside triphosphate hydrolases"/>
    <property type="match status" value="1"/>
</dbReference>
<keyword evidence="2" id="KW-0547">Nucleotide-binding</keyword>
<feature type="domain" description="IstB-like ATP-binding" evidence="1">
    <location>
        <begin position="121"/>
        <end position="265"/>
    </location>
</feature>
<sequence length="286" mass="33568">MKLKEIIFKDKRVIEELSRIKASYKEVEIYWEEVVAYFNQLQANDIYDSGIIPSLKRRADNSIYYLFNFSSSDDVLKQYKSINFIYNFLSPMFNNPAYNKANIFQVMKNATSWELENKDNIERFLSSFFINNNFNKDLFIFGEFGSGKTYFSSAIVNELVAKNKRVAFINTIKACQYLRQDRSKESEFIEDLIDIDLLIIDDLGKEPTNKYYSWFSLEVIYSILIGRQISGKKTLINSNLTIDKYLSLIQQTEVLSNSYGIVDRMREYFKNNTISIIANGNIRKEQ</sequence>
<keyword evidence="2" id="KW-0067">ATP-binding</keyword>
<dbReference type="EMBL" id="JASDDP010000020">
    <property type="protein sequence ID" value="MDJ1645896.1"/>
    <property type="molecule type" value="Genomic_DNA"/>
</dbReference>
<name>A0AAJ1PST9_9MOLU</name>
<reference evidence="2" key="1">
    <citation type="submission" date="2023-05" db="EMBL/GenBank/DDBJ databases">
        <title>Mycoplasma phocimorsus sp. nov., isolated from Scandinavian patients with seal finger or septic arthritis after contact with seals.</title>
        <authorList>
            <person name="Skafte-Holm A."/>
            <person name="Pedersen T.R."/>
            <person name="Froelund M."/>
            <person name="Stegger M."/>
            <person name="Qvortrup K."/>
            <person name="Michaels D.L."/>
            <person name="Brown D.R."/>
            <person name="Jensen J.S."/>
        </authorList>
    </citation>
    <scope>NUCLEOTIDE SEQUENCE</scope>
    <source>
        <strain evidence="2">M5725</strain>
    </source>
</reference>
<dbReference type="PANTHER" id="PTHR30050">
    <property type="entry name" value="CHROMOSOMAL REPLICATION INITIATOR PROTEIN DNAA"/>
    <property type="match status" value="1"/>
</dbReference>
<evidence type="ECO:0000259" key="1">
    <source>
        <dbReference type="Pfam" id="PF01695"/>
    </source>
</evidence>
<gene>
    <name evidence="2" type="ORF">QLQ80_02260</name>
</gene>
<dbReference type="PANTHER" id="PTHR30050:SF4">
    <property type="entry name" value="ATP-BINDING PROTEIN RV3427C IN INSERTION SEQUENCE-RELATED"/>
    <property type="match status" value="1"/>
</dbReference>
<comment type="caution">
    <text evidence="2">The sequence shown here is derived from an EMBL/GenBank/DDBJ whole genome shotgun (WGS) entry which is preliminary data.</text>
</comment>
<dbReference type="GO" id="GO:0006260">
    <property type="term" value="P:DNA replication"/>
    <property type="evidence" value="ECO:0007669"/>
    <property type="project" value="TreeGrafter"/>
</dbReference>